<dbReference type="AlphaFoldDB" id="A0ABD0UFF0"/>
<evidence type="ECO:0000259" key="1">
    <source>
        <dbReference type="Pfam" id="PF13966"/>
    </source>
</evidence>
<proteinExistence type="predicted"/>
<evidence type="ECO:0000313" key="2">
    <source>
        <dbReference type="EMBL" id="KAL0911225.1"/>
    </source>
</evidence>
<dbReference type="EMBL" id="JANQDX010000015">
    <property type="protein sequence ID" value="KAL0911225.1"/>
    <property type="molecule type" value="Genomic_DNA"/>
</dbReference>
<name>A0ABD0UFF0_DENTH</name>
<sequence>MADFRHNYVWHKRYALRFSSYAWLAFKCGLKTADQLARRGIPVNTNCTLCAQAAESHSHLFFECDFSFGILYHLIPQFRTLLLRPNHFQAYNSVDDLNYNGDIHHLFYLMISAAIYYIWRARNDRLFGNCIDCQITVVRKIKRALLFKTMN</sequence>
<accession>A0ABD0UFF0</accession>
<comment type="caution">
    <text evidence="2">The sequence shown here is derived from an EMBL/GenBank/DDBJ whole genome shotgun (WGS) entry which is preliminary data.</text>
</comment>
<keyword evidence="3" id="KW-1185">Reference proteome</keyword>
<gene>
    <name evidence="2" type="ORF">M5K25_019348</name>
</gene>
<feature type="domain" description="Reverse transcriptase zinc-binding" evidence="1">
    <location>
        <begin position="6"/>
        <end position="67"/>
    </location>
</feature>
<dbReference type="Proteomes" id="UP001552299">
    <property type="component" value="Unassembled WGS sequence"/>
</dbReference>
<dbReference type="InterPro" id="IPR026960">
    <property type="entry name" value="RVT-Znf"/>
</dbReference>
<organism evidence="2 3">
    <name type="scientific">Dendrobium thyrsiflorum</name>
    <name type="common">Pinecone-like raceme dendrobium</name>
    <name type="synonym">Orchid</name>
    <dbReference type="NCBI Taxonomy" id="117978"/>
    <lineage>
        <taxon>Eukaryota</taxon>
        <taxon>Viridiplantae</taxon>
        <taxon>Streptophyta</taxon>
        <taxon>Embryophyta</taxon>
        <taxon>Tracheophyta</taxon>
        <taxon>Spermatophyta</taxon>
        <taxon>Magnoliopsida</taxon>
        <taxon>Liliopsida</taxon>
        <taxon>Asparagales</taxon>
        <taxon>Orchidaceae</taxon>
        <taxon>Epidendroideae</taxon>
        <taxon>Malaxideae</taxon>
        <taxon>Dendrobiinae</taxon>
        <taxon>Dendrobium</taxon>
    </lineage>
</organism>
<evidence type="ECO:0000313" key="3">
    <source>
        <dbReference type="Proteomes" id="UP001552299"/>
    </source>
</evidence>
<protein>
    <recommendedName>
        <fullName evidence="1">Reverse transcriptase zinc-binding domain-containing protein</fullName>
    </recommendedName>
</protein>
<dbReference type="Pfam" id="PF13966">
    <property type="entry name" value="zf-RVT"/>
    <property type="match status" value="1"/>
</dbReference>
<reference evidence="2 3" key="1">
    <citation type="journal article" date="2024" name="Plant Biotechnol. J.">
        <title>Dendrobium thyrsiflorum genome and its molecular insights into genes involved in important horticultural traits.</title>
        <authorList>
            <person name="Chen B."/>
            <person name="Wang J.Y."/>
            <person name="Zheng P.J."/>
            <person name="Li K.L."/>
            <person name="Liang Y.M."/>
            <person name="Chen X.F."/>
            <person name="Zhang C."/>
            <person name="Zhao X."/>
            <person name="He X."/>
            <person name="Zhang G.Q."/>
            <person name="Liu Z.J."/>
            <person name="Xu Q."/>
        </authorList>
    </citation>
    <scope>NUCLEOTIDE SEQUENCE [LARGE SCALE GENOMIC DNA]</scope>
    <source>
        <strain evidence="2">GZMU011</strain>
    </source>
</reference>